<accession>A0ABU6Y6M7</accession>
<gene>
    <name evidence="2" type="ORF">PIB30_017458</name>
</gene>
<reference evidence="2 3" key="1">
    <citation type="journal article" date="2023" name="Plants (Basel)">
        <title>Bridging the Gap: Combining Genomics and Transcriptomics Approaches to Understand Stylosanthes scabra, an Orphan Legume from the Brazilian Caatinga.</title>
        <authorList>
            <person name="Ferreira-Neto J.R.C."/>
            <person name="da Silva M.D."/>
            <person name="Binneck E."/>
            <person name="de Melo N.F."/>
            <person name="da Silva R.H."/>
            <person name="de Melo A.L.T.M."/>
            <person name="Pandolfi V."/>
            <person name="Bustamante F.O."/>
            <person name="Brasileiro-Vidal A.C."/>
            <person name="Benko-Iseppon A.M."/>
        </authorList>
    </citation>
    <scope>NUCLEOTIDE SEQUENCE [LARGE SCALE GENOMIC DNA]</scope>
    <source>
        <tissue evidence="2">Leaves</tissue>
    </source>
</reference>
<dbReference type="Proteomes" id="UP001341840">
    <property type="component" value="Unassembled WGS sequence"/>
</dbReference>
<dbReference type="EMBL" id="JASCZI010241706">
    <property type="protein sequence ID" value="MED6205425.1"/>
    <property type="molecule type" value="Genomic_DNA"/>
</dbReference>
<evidence type="ECO:0000256" key="1">
    <source>
        <dbReference type="SAM" id="MobiDB-lite"/>
    </source>
</evidence>
<sequence length="160" mass="17637">MVAFKFLVSLPGGLPKRNKFTCRCILDSFDAEVGKFLDNLLDVKMKKSKLNHLMAMMADPSRMPPRAILPTGQPSATAAAAGSTPAESSSRVPPAPTAMTTQKAKKQSTKHEHPKVMNLEGEEEAKEDPSADLWRKRQRKKGKEDDAFDRALGEDSSWIL</sequence>
<comment type="caution">
    <text evidence="2">The sequence shown here is derived from an EMBL/GenBank/DDBJ whole genome shotgun (WGS) entry which is preliminary data.</text>
</comment>
<feature type="compositionally biased region" description="Basic and acidic residues" evidence="1">
    <location>
        <begin position="142"/>
        <end position="153"/>
    </location>
</feature>
<proteinExistence type="predicted"/>
<keyword evidence="3" id="KW-1185">Reference proteome</keyword>
<feature type="region of interest" description="Disordered" evidence="1">
    <location>
        <begin position="62"/>
        <end position="160"/>
    </location>
</feature>
<evidence type="ECO:0000313" key="3">
    <source>
        <dbReference type="Proteomes" id="UP001341840"/>
    </source>
</evidence>
<feature type="compositionally biased region" description="Low complexity" evidence="1">
    <location>
        <begin position="70"/>
        <end position="90"/>
    </location>
</feature>
<organism evidence="2 3">
    <name type="scientific">Stylosanthes scabra</name>
    <dbReference type="NCBI Taxonomy" id="79078"/>
    <lineage>
        <taxon>Eukaryota</taxon>
        <taxon>Viridiplantae</taxon>
        <taxon>Streptophyta</taxon>
        <taxon>Embryophyta</taxon>
        <taxon>Tracheophyta</taxon>
        <taxon>Spermatophyta</taxon>
        <taxon>Magnoliopsida</taxon>
        <taxon>eudicotyledons</taxon>
        <taxon>Gunneridae</taxon>
        <taxon>Pentapetalae</taxon>
        <taxon>rosids</taxon>
        <taxon>fabids</taxon>
        <taxon>Fabales</taxon>
        <taxon>Fabaceae</taxon>
        <taxon>Papilionoideae</taxon>
        <taxon>50 kb inversion clade</taxon>
        <taxon>dalbergioids sensu lato</taxon>
        <taxon>Dalbergieae</taxon>
        <taxon>Pterocarpus clade</taxon>
        <taxon>Stylosanthes</taxon>
    </lineage>
</organism>
<name>A0ABU6Y6M7_9FABA</name>
<evidence type="ECO:0000313" key="2">
    <source>
        <dbReference type="EMBL" id="MED6205425.1"/>
    </source>
</evidence>
<protein>
    <submittedName>
        <fullName evidence="2">Uncharacterized protein</fullName>
    </submittedName>
</protein>